<reference evidence="1" key="1">
    <citation type="journal article" date="2019" name="Environ. Microbiol.">
        <title>Fungal ecological strategies reflected in gene transcription - a case study of two litter decomposers.</title>
        <authorList>
            <person name="Barbi F."/>
            <person name="Kohler A."/>
            <person name="Barry K."/>
            <person name="Baskaran P."/>
            <person name="Daum C."/>
            <person name="Fauchery L."/>
            <person name="Ihrmark K."/>
            <person name="Kuo A."/>
            <person name="LaButti K."/>
            <person name="Lipzen A."/>
            <person name="Morin E."/>
            <person name="Grigoriev I.V."/>
            <person name="Henrissat B."/>
            <person name="Lindahl B."/>
            <person name="Martin F."/>
        </authorList>
    </citation>
    <scope>NUCLEOTIDE SEQUENCE</scope>
    <source>
        <strain evidence="1">JB14</strain>
    </source>
</reference>
<name>A0A6A4HEQ6_9AGAR</name>
<accession>A0A6A4HEQ6</accession>
<feature type="non-terminal residue" evidence="1">
    <location>
        <position position="1"/>
    </location>
</feature>
<gene>
    <name evidence="1" type="ORF">BT96DRAFT_785405</name>
</gene>
<dbReference type="OrthoDB" id="3252425at2759"/>
<dbReference type="AlphaFoldDB" id="A0A6A4HEQ6"/>
<evidence type="ECO:0000313" key="1">
    <source>
        <dbReference type="EMBL" id="KAE9396326.1"/>
    </source>
</evidence>
<keyword evidence="2" id="KW-1185">Reference proteome</keyword>
<evidence type="ECO:0000313" key="2">
    <source>
        <dbReference type="Proteomes" id="UP000799118"/>
    </source>
</evidence>
<protein>
    <recommendedName>
        <fullName evidence="3">hAT-like transposase RNase-H fold domain-containing protein</fullName>
    </recommendedName>
</protein>
<dbReference type="InterPro" id="IPR012337">
    <property type="entry name" value="RNaseH-like_sf"/>
</dbReference>
<organism evidence="1 2">
    <name type="scientific">Gymnopus androsaceus JB14</name>
    <dbReference type="NCBI Taxonomy" id="1447944"/>
    <lineage>
        <taxon>Eukaryota</taxon>
        <taxon>Fungi</taxon>
        <taxon>Dikarya</taxon>
        <taxon>Basidiomycota</taxon>
        <taxon>Agaricomycotina</taxon>
        <taxon>Agaricomycetes</taxon>
        <taxon>Agaricomycetidae</taxon>
        <taxon>Agaricales</taxon>
        <taxon>Marasmiineae</taxon>
        <taxon>Omphalotaceae</taxon>
        <taxon>Gymnopus</taxon>
    </lineage>
</organism>
<dbReference type="SUPFAM" id="SSF53098">
    <property type="entry name" value="Ribonuclease H-like"/>
    <property type="match status" value="1"/>
</dbReference>
<feature type="non-terminal residue" evidence="1">
    <location>
        <position position="114"/>
    </location>
</feature>
<dbReference type="EMBL" id="ML769515">
    <property type="protein sequence ID" value="KAE9396326.1"/>
    <property type="molecule type" value="Genomic_DNA"/>
</dbReference>
<sequence length="114" mass="12796">LDNNEWTAIEGLVSALKILKDATTYFFSNAHIVAAVIPAMDTIDEAFATGIIDQEILSEPIRHALSTGKKTLNKYYTLTNNSDIYCMAMILHPSFKLDYFCNAGWMDTWINEAV</sequence>
<dbReference type="Proteomes" id="UP000799118">
    <property type="component" value="Unassembled WGS sequence"/>
</dbReference>
<evidence type="ECO:0008006" key="3">
    <source>
        <dbReference type="Google" id="ProtNLM"/>
    </source>
</evidence>
<proteinExistence type="predicted"/>